<name>A0A9Q3EDS7_9BASI</name>
<dbReference type="AlphaFoldDB" id="A0A9Q3EDS7"/>
<organism evidence="1 2">
    <name type="scientific">Austropuccinia psidii MF-1</name>
    <dbReference type="NCBI Taxonomy" id="1389203"/>
    <lineage>
        <taxon>Eukaryota</taxon>
        <taxon>Fungi</taxon>
        <taxon>Dikarya</taxon>
        <taxon>Basidiomycota</taxon>
        <taxon>Pucciniomycotina</taxon>
        <taxon>Pucciniomycetes</taxon>
        <taxon>Pucciniales</taxon>
        <taxon>Sphaerophragmiaceae</taxon>
        <taxon>Austropuccinia</taxon>
    </lineage>
</organism>
<dbReference type="EMBL" id="AVOT02027366">
    <property type="protein sequence ID" value="MBW0519394.1"/>
    <property type="molecule type" value="Genomic_DNA"/>
</dbReference>
<keyword evidence="2" id="KW-1185">Reference proteome</keyword>
<accession>A0A9Q3EDS7</accession>
<dbReference type="Proteomes" id="UP000765509">
    <property type="component" value="Unassembled WGS sequence"/>
</dbReference>
<sequence>MIANLEQIHRNDLPSSHITRDSTPLTEEKPSVKEFSTLSLGVDLISARDITKLKEWPTFSGEGEYNHVEFIRTIYMLQEDFDIPDKMIVGKLHSLFTRTSEKWYYKMRKENFKQHWIWWKSEIITKWGNNSSIFKMETAFESSIFNSYKD</sequence>
<proteinExistence type="predicted"/>
<evidence type="ECO:0000313" key="1">
    <source>
        <dbReference type="EMBL" id="MBW0519394.1"/>
    </source>
</evidence>
<protein>
    <submittedName>
        <fullName evidence="1">Uncharacterized protein</fullName>
    </submittedName>
</protein>
<reference evidence="1" key="1">
    <citation type="submission" date="2021-03" db="EMBL/GenBank/DDBJ databases">
        <title>Draft genome sequence of rust myrtle Austropuccinia psidii MF-1, a brazilian biotype.</title>
        <authorList>
            <person name="Quecine M.C."/>
            <person name="Pachon D.M.R."/>
            <person name="Bonatelli M.L."/>
            <person name="Correr F.H."/>
            <person name="Franceschini L.M."/>
            <person name="Leite T.F."/>
            <person name="Margarido G.R.A."/>
            <person name="Almeida C.A."/>
            <person name="Ferrarezi J.A."/>
            <person name="Labate C.A."/>
        </authorList>
    </citation>
    <scope>NUCLEOTIDE SEQUENCE</scope>
    <source>
        <strain evidence="1">MF-1</strain>
    </source>
</reference>
<gene>
    <name evidence="1" type="ORF">O181_059109</name>
</gene>
<evidence type="ECO:0000313" key="2">
    <source>
        <dbReference type="Proteomes" id="UP000765509"/>
    </source>
</evidence>
<comment type="caution">
    <text evidence="1">The sequence shown here is derived from an EMBL/GenBank/DDBJ whole genome shotgun (WGS) entry which is preliminary data.</text>
</comment>